<dbReference type="PANTHER" id="PTHR33171">
    <property type="entry name" value="LAR_N DOMAIN-CONTAINING PROTEIN"/>
    <property type="match status" value="1"/>
</dbReference>
<reference evidence="3 4" key="1">
    <citation type="journal article" date="2021" name="Sci. Rep.">
        <title>The distribution of antibiotic resistance genes in chicken gut microbiota commensals.</title>
        <authorList>
            <person name="Juricova H."/>
            <person name="Matiasovicova J."/>
            <person name="Kubasova T."/>
            <person name="Cejkova D."/>
            <person name="Rychlik I."/>
        </authorList>
    </citation>
    <scope>NUCLEOTIDE SEQUENCE [LARGE SCALE GENOMIC DNA]</scope>
    <source>
        <strain evidence="3 4">An562</strain>
    </source>
</reference>
<proteinExistence type="predicted"/>
<dbReference type="Gene3D" id="3.40.50.11440">
    <property type="match status" value="1"/>
</dbReference>
<dbReference type="Proteomes" id="UP000777002">
    <property type="component" value="Unassembled WGS sequence"/>
</dbReference>
<keyword evidence="4" id="KW-1185">Reference proteome</keyword>
<feature type="domain" description="LarA-like N-terminal" evidence="1">
    <location>
        <begin position="8"/>
        <end position="209"/>
    </location>
</feature>
<gene>
    <name evidence="3" type="primary">larA</name>
    <name evidence="3" type="ORF">H5985_01030</name>
</gene>
<dbReference type="Pfam" id="PF21113">
    <property type="entry name" value="LarA_C"/>
    <property type="match status" value="1"/>
</dbReference>
<dbReference type="NCBIfam" id="NF033504">
    <property type="entry name" value="Ni_dep_LarA"/>
    <property type="match status" value="1"/>
</dbReference>
<dbReference type="InterPro" id="IPR048520">
    <property type="entry name" value="LarA_C"/>
</dbReference>
<evidence type="ECO:0000259" key="1">
    <source>
        <dbReference type="Pfam" id="PF09861"/>
    </source>
</evidence>
<dbReference type="EMBL" id="JACJKX010000001">
    <property type="protein sequence ID" value="MBM6927866.1"/>
    <property type="molecule type" value="Genomic_DNA"/>
</dbReference>
<dbReference type="Pfam" id="PF09861">
    <property type="entry name" value="Lar_N"/>
    <property type="match status" value="1"/>
</dbReference>
<dbReference type="InterPro" id="IPR048068">
    <property type="entry name" value="LarA-like"/>
</dbReference>
<dbReference type="InterPro" id="IPR043166">
    <property type="entry name" value="LarA-like_C"/>
</dbReference>
<accession>A0ABS2GSQ9</accession>
<dbReference type="Gene3D" id="3.90.226.30">
    <property type="match status" value="1"/>
</dbReference>
<name>A0ABS2GSQ9_9BURK</name>
<dbReference type="PANTHER" id="PTHR33171:SF17">
    <property type="entry name" value="LARA-LIKE N-TERMINAL DOMAIN-CONTAINING PROTEIN"/>
    <property type="match status" value="1"/>
</dbReference>
<feature type="domain" description="Lactate racemase C-terminal" evidence="2">
    <location>
        <begin position="277"/>
        <end position="415"/>
    </location>
</feature>
<sequence length="425" mass="47885">MRKFEFAYGHGKKAFEFDENDLIKIIRMKEFPPLKDIKSCVLEAIRHPIGSPALSEIIKPGDTVAFICNDPTRVANSHLFMPILIDEMNRLGVPDENMRIVFSLGTHREMSEEERVKQVGTEVARRIRMFSSVSTRSEDFMYFGETSRGTPVWINKLLCDVDHVILTGTIIHHYFSGFGGGRKAVLPGCAAMETIRKNHSWMLDPHSGLGILDGNPVYEDQIEGVELFAKGRSLFLFNAVVNAQHEFLKMFAGHYIEAHKEACRFVNEVYGCEIDREADLVIASCGGYPKDINVYQMQKTMENTSCAVRKGGVVILLAECIEGSGSAKLEETFRRLKTAEEIRRELEENFQIGANKAYAITHPIAKADYILVTQLDKEMAKMMHFYAATTEVEEAIKLAKQKLGDHPRTILMPEGSLTVPRLSES</sequence>
<protein>
    <submittedName>
        <fullName evidence="3">Nickel-dependent lactate racemase</fullName>
    </submittedName>
</protein>
<dbReference type="InterPro" id="IPR018657">
    <property type="entry name" value="LarA-like_N"/>
</dbReference>
<comment type="caution">
    <text evidence="3">The sequence shown here is derived from an EMBL/GenBank/DDBJ whole genome shotgun (WGS) entry which is preliminary data.</text>
</comment>
<dbReference type="InterPro" id="IPR047926">
    <property type="entry name" value="Ni_dep_LarA"/>
</dbReference>
<evidence type="ECO:0000313" key="3">
    <source>
        <dbReference type="EMBL" id="MBM6927866.1"/>
    </source>
</evidence>
<evidence type="ECO:0000313" key="4">
    <source>
        <dbReference type="Proteomes" id="UP000777002"/>
    </source>
</evidence>
<dbReference type="RefSeq" id="WP_205049455.1">
    <property type="nucleotide sequence ID" value="NZ_JACJKX010000001.1"/>
</dbReference>
<evidence type="ECO:0000259" key="2">
    <source>
        <dbReference type="Pfam" id="PF21113"/>
    </source>
</evidence>
<organism evidence="3 4">
    <name type="scientific">Parasutterella secunda</name>
    <dbReference type="NCBI Taxonomy" id="626947"/>
    <lineage>
        <taxon>Bacteria</taxon>
        <taxon>Pseudomonadati</taxon>
        <taxon>Pseudomonadota</taxon>
        <taxon>Betaproteobacteria</taxon>
        <taxon>Burkholderiales</taxon>
        <taxon>Sutterellaceae</taxon>
        <taxon>Parasutterella</taxon>
    </lineage>
</organism>